<protein>
    <submittedName>
        <fullName evidence="2">XkdX family protein</fullName>
    </submittedName>
</protein>
<evidence type="ECO:0000313" key="3">
    <source>
        <dbReference type="Proteomes" id="UP000305541"/>
    </source>
</evidence>
<reference evidence="2 3" key="1">
    <citation type="submission" date="2019-05" db="EMBL/GenBank/DDBJ databases">
        <title>The metagenome of a microbial culture collection derived from dairy environment covers the genomic content of the human microbiome.</title>
        <authorList>
            <person name="Roder T."/>
            <person name="Wuthrich D."/>
            <person name="Sattari Z."/>
            <person name="Von Ah U."/>
            <person name="Bar C."/>
            <person name="Ronchi F."/>
            <person name="Macpherson A.J."/>
            <person name="Ganal-Vonarburg S.C."/>
            <person name="Bruggmann R."/>
            <person name="Vergeres G."/>
        </authorList>
    </citation>
    <scope>NUCLEOTIDE SEQUENCE [LARGE SCALE GENOMIC DNA]</scope>
    <source>
        <strain evidence="2 3">FAM 18815</strain>
    </source>
</reference>
<dbReference type="AlphaFoldDB" id="A0A5R9BS64"/>
<evidence type="ECO:0000313" key="2">
    <source>
        <dbReference type="EMBL" id="TLQ02801.1"/>
    </source>
</evidence>
<feature type="compositionally biased region" description="Polar residues" evidence="1">
    <location>
        <begin position="47"/>
        <end position="65"/>
    </location>
</feature>
<name>A0A5R9BS64_9LACO</name>
<organism evidence="2 3">
    <name type="scientific">Pediococcus stilesii</name>
    <dbReference type="NCBI Taxonomy" id="331679"/>
    <lineage>
        <taxon>Bacteria</taxon>
        <taxon>Bacillati</taxon>
        <taxon>Bacillota</taxon>
        <taxon>Bacilli</taxon>
        <taxon>Lactobacillales</taxon>
        <taxon>Lactobacillaceae</taxon>
        <taxon>Pediococcus</taxon>
    </lineage>
</organism>
<dbReference type="Proteomes" id="UP000305541">
    <property type="component" value="Unassembled WGS sequence"/>
</dbReference>
<dbReference type="OrthoDB" id="2313962at2"/>
<evidence type="ECO:0000256" key="1">
    <source>
        <dbReference type="SAM" id="MobiDB-lite"/>
    </source>
</evidence>
<accession>A0A5R9BS64</accession>
<dbReference type="EMBL" id="VBTH01000039">
    <property type="protein sequence ID" value="TLQ02801.1"/>
    <property type="molecule type" value="Genomic_DNA"/>
</dbReference>
<sequence>MNFPDFNSIKQWFEMNLWTKSMVGDGVVCKKITAEQYKVITGEDYQVQASNPQPESTSESTSVSA</sequence>
<gene>
    <name evidence="2" type="ORF">FEZ51_10370</name>
</gene>
<feature type="region of interest" description="Disordered" evidence="1">
    <location>
        <begin position="44"/>
        <end position="65"/>
    </location>
</feature>
<proteinExistence type="predicted"/>
<dbReference type="NCBIfam" id="TIGR01669">
    <property type="entry name" value="phage_XkdX"/>
    <property type="match status" value="1"/>
</dbReference>
<comment type="caution">
    <text evidence="2">The sequence shown here is derived from an EMBL/GenBank/DDBJ whole genome shotgun (WGS) entry which is preliminary data.</text>
</comment>
<dbReference type="InterPro" id="IPR010022">
    <property type="entry name" value="XkdX"/>
</dbReference>
<dbReference type="Pfam" id="PF09693">
    <property type="entry name" value="Phage_XkdX"/>
    <property type="match status" value="1"/>
</dbReference>